<name>A0A9J7LBM0_BRAFL</name>
<keyword evidence="3" id="KW-0862">Zinc</keyword>
<dbReference type="GeneID" id="118418101"/>
<dbReference type="InterPro" id="IPR001965">
    <property type="entry name" value="Znf_PHD"/>
</dbReference>
<evidence type="ECO:0000313" key="8">
    <source>
        <dbReference type="RefSeq" id="XP_035679824.1"/>
    </source>
</evidence>
<dbReference type="Gene3D" id="3.30.40.10">
    <property type="entry name" value="Zinc/RING finger domain, C3HC4 (zinc finger)"/>
    <property type="match status" value="1"/>
</dbReference>
<feature type="region of interest" description="Disordered" evidence="5">
    <location>
        <begin position="293"/>
        <end position="312"/>
    </location>
</feature>
<accession>A0A9J7LBM0</accession>
<evidence type="ECO:0000259" key="6">
    <source>
        <dbReference type="PROSITE" id="PS50016"/>
    </source>
</evidence>
<reference evidence="7" key="1">
    <citation type="journal article" date="2020" name="Nat. Ecol. Evol.">
        <title>Deeply conserved synteny resolves early events in vertebrate evolution.</title>
        <authorList>
            <person name="Simakov O."/>
            <person name="Marletaz F."/>
            <person name="Yue J.X."/>
            <person name="O'Connell B."/>
            <person name="Jenkins J."/>
            <person name="Brandt A."/>
            <person name="Calef R."/>
            <person name="Tung C.H."/>
            <person name="Huang T.K."/>
            <person name="Schmutz J."/>
            <person name="Satoh N."/>
            <person name="Yu J.K."/>
            <person name="Putnam N.H."/>
            <person name="Green R.E."/>
            <person name="Rokhsar D.S."/>
        </authorList>
    </citation>
    <scope>NUCLEOTIDE SEQUENCE [LARGE SCALE GENOMIC DNA]</scope>
    <source>
        <strain evidence="7">S238N-H82</strain>
    </source>
</reference>
<evidence type="ECO:0000256" key="1">
    <source>
        <dbReference type="ARBA" id="ARBA00022723"/>
    </source>
</evidence>
<keyword evidence="7" id="KW-1185">Reference proteome</keyword>
<dbReference type="RefSeq" id="XP_035679824.1">
    <property type="nucleotide sequence ID" value="XM_035823931.1"/>
</dbReference>
<evidence type="ECO:0000256" key="3">
    <source>
        <dbReference type="ARBA" id="ARBA00022833"/>
    </source>
</evidence>
<dbReference type="OrthoDB" id="10050878at2759"/>
<keyword evidence="1" id="KW-0479">Metal-binding</keyword>
<evidence type="ECO:0000256" key="5">
    <source>
        <dbReference type="SAM" id="MobiDB-lite"/>
    </source>
</evidence>
<dbReference type="InterPro" id="IPR038765">
    <property type="entry name" value="Papain-like_cys_pep_sf"/>
</dbReference>
<dbReference type="SUPFAM" id="SSF54001">
    <property type="entry name" value="Cysteine proteinases"/>
    <property type="match status" value="1"/>
</dbReference>
<dbReference type="GO" id="GO:0008270">
    <property type="term" value="F:zinc ion binding"/>
    <property type="evidence" value="ECO:0007669"/>
    <property type="project" value="UniProtKB-KW"/>
</dbReference>
<gene>
    <name evidence="8" type="primary">LOC118418101</name>
</gene>
<keyword evidence="2 4" id="KW-0863">Zinc-finger</keyword>
<dbReference type="KEGG" id="bfo:118418101"/>
<proteinExistence type="predicted"/>
<dbReference type="InterPro" id="IPR011011">
    <property type="entry name" value="Znf_FYVE_PHD"/>
</dbReference>
<sequence>MAEFPCGQCNQDADTSPSINCDQCDQWIHRKCVPMTPAIWAEWQTADLKFLCPRCVKPTTPGEGPYDIRAALKRVAEAAATTNINLRSVVKQERLLLKTYKVTLPQLTENHGAGEVDETSVGILRNFHPALLEDYRPIGVQGDGNCLYRAISQGMYGVQHHHHLIRLLTALEIAEHPAHHDIHHPNHVDHIKDSRLFLAEYNILLPEAAIEGKESCMQHIFAASAALGLCFESYCPPMVPSEYMSLPYTRRVSGRGVRTSKGVAFTLMWTSTSVANSSRHSTSQMATHLHGKSSGVTTSVLDSPPSMPVVGSDNERALRTAIGRAWPGCHQLYCHRHIRKNCSEYLQRKVGMSDAARQPVIDAIFGKNGITAATSRVVFEGRLQHAEDLADAGNFGPYFREQVKPLLQSNFNTTSRTDFPIKTKWTNNNAESANHILKVAVGWKPQSLLGLVQKLSEVVRGQYQEVERAIINTGEYKLTDDFTRFRIHRDTWCTLSEKEREAHLRRFGKEMKKPRRLVISTDGRTGVMVPSHGGKKKGQVTRKRANRTKTF</sequence>
<dbReference type="Pfam" id="PF00628">
    <property type="entry name" value="PHD"/>
    <property type="match status" value="1"/>
</dbReference>
<evidence type="ECO:0000256" key="2">
    <source>
        <dbReference type="ARBA" id="ARBA00022771"/>
    </source>
</evidence>
<evidence type="ECO:0000256" key="4">
    <source>
        <dbReference type="PROSITE-ProRule" id="PRU00146"/>
    </source>
</evidence>
<organism evidence="7 8">
    <name type="scientific">Branchiostoma floridae</name>
    <name type="common">Florida lancelet</name>
    <name type="synonym">Amphioxus</name>
    <dbReference type="NCBI Taxonomy" id="7739"/>
    <lineage>
        <taxon>Eukaryota</taxon>
        <taxon>Metazoa</taxon>
        <taxon>Chordata</taxon>
        <taxon>Cephalochordata</taxon>
        <taxon>Leptocardii</taxon>
        <taxon>Amphioxiformes</taxon>
        <taxon>Branchiostomatidae</taxon>
        <taxon>Branchiostoma</taxon>
    </lineage>
</organism>
<dbReference type="InterPro" id="IPR013083">
    <property type="entry name" value="Znf_RING/FYVE/PHD"/>
</dbReference>
<dbReference type="Proteomes" id="UP000001554">
    <property type="component" value="Chromosome 6"/>
</dbReference>
<feature type="domain" description="PHD-type" evidence="6">
    <location>
        <begin position="3"/>
        <end position="58"/>
    </location>
</feature>
<dbReference type="InterPro" id="IPR019787">
    <property type="entry name" value="Znf_PHD-finger"/>
</dbReference>
<evidence type="ECO:0000313" key="7">
    <source>
        <dbReference type="Proteomes" id="UP000001554"/>
    </source>
</evidence>
<dbReference type="SUPFAM" id="SSF57903">
    <property type="entry name" value="FYVE/PHD zinc finger"/>
    <property type="match status" value="1"/>
</dbReference>
<feature type="region of interest" description="Disordered" evidence="5">
    <location>
        <begin position="524"/>
        <end position="551"/>
    </location>
</feature>
<protein>
    <submittedName>
        <fullName evidence="8">Uncharacterized protein LOC118418101</fullName>
    </submittedName>
</protein>
<dbReference type="SMART" id="SM00249">
    <property type="entry name" value="PHD"/>
    <property type="match status" value="1"/>
</dbReference>
<reference evidence="8" key="2">
    <citation type="submission" date="2025-08" db="UniProtKB">
        <authorList>
            <consortium name="RefSeq"/>
        </authorList>
    </citation>
    <scope>IDENTIFICATION</scope>
    <source>
        <strain evidence="8">S238N-H82</strain>
        <tissue evidence="8">Testes</tissue>
    </source>
</reference>
<dbReference type="AlphaFoldDB" id="A0A9J7LBM0"/>
<feature type="compositionally biased region" description="Basic residues" evidence="5">
    <location>
        <begin position="533"/>
        <end position="551"/>
    </location>
</feature>
<dbReference type="PROSITE" id="PS50016">
    <property type="entry name" value="ZF_PHD_2"/>
    <property type="match status" value="1"/>
</dbReference>
<dbReference type="Gene3D" id="3.90.70.80">
    <property type="match status" value="1"/>
</dbReference>